<keyword evidence="2" id="KW-1185">Reference proteome</keyword>
<dbReference type="EMBL" id="DYDO01000001">
    <property type="protein sequence ID" value="DBA32285.1"/>
    <property type="molecule type" value="Genomic_DNA"/>
</dbReference>
<accession>A0AAV3B3S3</accession>
<dbReference type="Proteomes" id="UP001181693">
    <property type="component" value="Unassembled WGS sequence"/>
</dbReference>
<organism evidence="1 2">
    <name type="scientific">Pyxicephalus adspersus</name>
    <name type="common">African bullfrog</name>
    <dbReference type="NCBI Taxonomy" id="30357"/>
    <lineage>
        <taxon>Eukaryota</taxon>
        <taxon>Metazoa</taxon>
        <taxon>Chordata</taxon>
        <taxon>Craniata</taxon>
        <taxon>Vertebrata</taxon>
        <taxon>Euteleostomi</taxon>
        <taxon>Amphibia</taxon>
        <taxon>Batrachia</taxon>
        <taxon>Anura</taxon>
        <taxon>Neobatrachia</taxon>
        <taxon>Ranoidea</taxon>
        <taxon>Pyxicephalidae</taxon>
        <taxon>Pyxicephalinae</taxon>
        <taxon>Pyxicephalus</taxon>
    </lineage>
</organism>
<dbReference type="AlphaFoldDB" id="A0AAV3B3S3"/>
<reference evidence="1" key="1">
    <citation type="thesis" date="2020" institute="ProQuest LLC" country="789 East Eisenhower Parkway, Ann Arbor, MI, USA">
        <title>Comparative Genomics and Chromosome Evolution.</title>
        <authorList>
            <person name="Mudd A.B."/>
        </authorList>
    </citation>
    <scope>NUCLEOTIDE SEQUENCE</scope>
    <source>
        <strain evidence="1">1538</strain>
        <tissue evidence="1">Blood</tissue>
    </source>
</reference>
<proteinExistence type="predicted"/>
<protein>
    <submittedName>
        <fullName evidence="1">Uncharacterized protein</fullName>
    </submittedName>
</protein>
<comment type="caution">
    <text evidence="1">The sequence shown here is derived from an EMBL/GenBank/DDBJ whole genome shotgun (WGS) entry which is preliminary data.</text>
</comment>
<name>A0AAV3B3S3_PYXAD</name>
<evidence type="ECO:0000313" key="2">
    <source>
        <dbReference type="Proteomes" id="UP001181693"/>
    </source>
</evidence>
<evidence type="ECO:0000313" key="1">
    <source>
        <dbReference type="EMBL" id="DBA32285.1"/>
    </source>
</evidence>
<gene>
    <name evidence="1" type="ORF">GDO54_000088</name>
</gene>
<sequence>MLSACLLKLHSSNEKSNTFTRNGATCSLQWEHSQSLGVVKSLFTIFLDPMASAHPLDLQIVSRPPVSPGLLILDGCGLFRSTERLMEKSAGEWMRGSLWSKRIREVIFRPSLEIDKHVNLAVWSVGFLKSCS</sequence>